<comment type="caution">
    <text evidence="2">The sequence shown here is derived from an EMBL/GenBank/DDBJ whole genome shotgun (WGS) entry which is preliminary data.</text>
</comment>
<feature type="compositionally biased region" description="Polar residues" evidence="1">
    <location>
        <begin position="166"/>
        <end position="182"/>
    </location>
</feature>
<protein>
    <submittedName>
        <fullName evidence="2">Uncharacterized protein</fullName>
    </submittedName>
</protein>
<sequence length="241" mass="26117">MKTVYIPKGETVHYESLATEHLVVHGRLHVTYGVKAQSITGSGVIDAGSINADTVCIDDVESGTVICKRLIAKRVQAPEVFASESAAVSCFLSAAYVETGKLTAAISEVDEVVAQEVVNLTPKKRTLFGTLFASMLRSFWTALTAPGQKAEVLDAEFVPAQEGHTETVQNEGSAEFSASDQSAPEVEEKQEETVDEELNRIVGLFKLSREQGYTLKLIPGTPEENAPVFDFENERILRPAA</sequence>
<evidence type="ECO:0000313" key="3">
    <source>
        <dbReference type="Proteomes" id="UP000787672"/>
    </source>
</evidence>
<dbReference type="EMBL" id="JAHLQN010000001">
    <property type="protein sequence ID" value="MBU5626385.1"/>
    <property type="molecule type" value="Genomic_DNA"/>
</dbReference>
<feature type="region of interest" description="Disordered" evidence="1">
    <location>
        <begin position="163"/>
        <end position="193"/>
    </location>
</feature>
<proteinExistence type="predicted"/>
<dbReference type="RefSeq" id="WP_216631876.1">
    <property type="nucleotide sequence ID" value="NZ_JAHLQN010000001.1"/>
</dbReference>
<evidence type="ECO:0000313" key="2">
    <source>
        <dbReference type="EMBL" id="MBU5626385.1"/>
    </source>
</evidence>
<evidence type="ECO:0000256" key="1">
    <source>
        <dbReference type="SAM" id="MobiDB-lite"/>
    </source>
</evidence>
<dbReference type="Proteomes" id="UP000787672">
    <property type="component" value="Unassembled WGS sequence"/>
</dbReference>
<organism evidence="2 3">
    <name type="scientific">Dysosmobacter acutus</name>
    <dbReference type="NCBI Taxonomy" id="2841504"/>
    <lineage>
        <taxon>Bacteria</taxon>
        <taxon>Bacillati</taxon>
        <taxon>Bacillota</taxon>
        <taxon>Clostridia</taxon>
        <taxon>Eubacteriales</taxon>
        <taxon>Oscillospiraceae</taxon>
        <taxon>Dysosmobacter</taxon>
    </lineage>
</organism>
<keyword evidence="3" id="KW-1185">Reference proteome</keyword>
<accession>A0ABS6F7Y4</accession>
<reference evidence="2 3" key="1">
    <citation type="submission" date="2021-06" db="EMBL/GenBank/DDBJ databases">
        <authorList>
            <person name="Sun Q."/>
            <person name="Li D."/>
        </authorList>
    </citation>
    <scope>NUCLEOTIDE SEQUENCE [LARGE SCALE GENOMIC DNA]</scope>
    <source>
        <strain evidence="2 3">MSJ-2</strain>
    </source>
</reference>
<name>A0ABS6F7Y4_9FIRM</name>
<gene>
    <name evidence="2" type="ORF">KQI82_05545</name>
</gene>